<keyword evidence="3" id="KW-1185">Reference proteome</keyword>
<name>A0A0D0CBS3_9AGAM</name>
<evidence type="ECO:0000313" key="2">
    <source>
        <dbReference type="EMBL" id="KIK72923.1"/>
    </source>
</evidence>
<feature type="region of interest" description="Disordered" evidence="1">
    <location>
        <begin position="1"/>
        <end position="30"/>
    </location>
</feature>
<dbReference type="Proteomes" id="UP000054538">
    <property type="component" value="Unassembled WGS sequence"/>
</dbReference>
<dbReference type="OrthoDB" id="3208495at2759"/>
<evidence type="ECO:0000313" key="3">
    <source>
        <dbReference type="Proteomes" id="UP000054538"/>
    </source>
</evidence>
<organism evidence="2 3">
    <name type="scientific">Paxillus rubicundulus Ve08.2h10</name>
    <dbReference type="NCBI Taxonomy" id="930991"/>
    <lineage>
        <taxon>Eukaryota</taxon>
        <taxon>Fungi</taxon>
        <taxon>Dikarya</taxon>
        <taxon>Basidiomycota</taxon>
        <taxon>Agaricomycotina</taxon>
        <taxon>Agaricomycetes</taxon>
        <taxon>Agaricomycetidae</taxon>
        <taxon>Boletales</taxon>
        <taxon>Paxilineae</taxon>
        <taxon>Paxillaceae</taxon>
        <taxon>Paxillus</taxon>
    </lineage>
</organism>
<accession>A0A0D0CBS3</accession>
<reference evidence="3" key="2">
    <citation type="submission" date="2015-01" db="EMBL/GenBank/DDBJ databases">
        <title>Evolutionary Origins and Diversification of the Mycorrhizal Mutualists.</title>
        <authorList>
            <consortium name="DOE Joint Genome Institute"/>
            <consortium name="Mycorrhizal Genomics Consortium"/>
            <person name="Kohler A."/>
            <person name="Kuo A."/>
            <person name="Nagy L.G."/>
            <person name="Floudas D."/>
            <person name="Copeland A."/>
            <person name="Barry K.W."/>
            <person name="Cichocki N."/>
            <person name="Veneault-Fourrey C."/>
            <person name="LaButti K."/>
            <person name="Lindquist E.A."/>
            <person name="Lipzen A."/>
            <person name="Lundell T."/>
            <person name="Morin E."/>
            <person name="Murat C."/>
            <person name="Riley R."/>
            <person name="Ohm R."/>
            <person name="Sun H."/>
            <person name="Tunlid A."/>
            <person name="Henrissat B."/>
            <person name="Grigoriev I.V."/>
            <person name="Hibbett D.S."/>
            <person name="Martin F."/>
        </authorList>
    </citation>
    <scope>NUCLEOTIDE SEQUENCE [LARGE SCALE GENOMIC DNA]</scope>
    <source>
        <strain evidence="3">Ve08.2h10</strain>
    </source>
</reference>
<evidence type="ECO:0000256" key="1">
    <source>
        <dbReference type="SAM" id="MobiDB-lite"/>
    </source>
</evidence>
<protein>
    <submittedName>
        <fullName evidence="2">Uncharacterized protein</fullName>
    </submittedName>
</protein>
<gene>
    <name evidence="2" type="ORF">PAXRUDRAFT_621936</name>
</gene>
<reference evidence="2 3" key="1">
    <citation type="submission" date="2014-04" db="EMBL/GenBank/DDBJ databases">
        <authorList>
            <consortium name="DOE Joint Genome Institute"/>
            <person name="Kuo A."/>
            <person name="Kohler A."/>
            <person name="Jargeat P."/>
            <person name="Nagy L.G."/>
            <person name="Floudas D."/>
            <person name="Copeland A."/>
            <person name="Barry K.W."/>
            <person name="Cichocki N."/>
            <person name="Veneault-Fourrey C."/>
            <person name="LaButti K."/>
            <person name="Lindquist E.A."/>
            <person name="Lipzen A."/>
            <person name="Lundell T."/>
            <person name="Morin E."/>
            <person name="Murat C."/>
            <person name="Sun H."/>
            <person name="Tunlid A."/>
            <person name="Henrissat B."/>
            <person name="Grigoriev I.V."/>
            <person name="Hibbett D.S."/>
            <person name="Martin F."/>
            <person name="Nordberg H.P."/>
            <person name="Cantor M.N."/>
            <person name="Hua S.X."/>
        </authorList>
    </citation>
    <scope>NUCLEOTIDE SEQUENCE [LARGE SCALE GENOMIC DNA]</scope>
    <source>
        <strain evidence="2 3">Ve08.2h10</strain>
    </source>
</reference>
<proteinExistence type="predicted"/>
<feature type="region of interest" description="Disordered" evidence="1">
    <location>
        <begin position="57"/>
        <end position="90"/>
    </location>
</feature>
<dbReference type="AlphaFoldDB" id="A0A0D0CBS3"/>
<sequence length="205" mass="22330">MLDDESLHQGENSEAGPSGSTTEPESGIPVIFNARSGRQIRLPARYTDYLPAAPHGLRHVPPLSPQCDSPAAHTNQPSRSPSPQEPLPLVEYRTSPDDLGLFRIYPSQPTLFPEQADTIHVVADAPTFEQPPPSLCNPPTVHSLSPTGDITPENLYSAFSSPTAGLLMCWQYSGSNSKSAAELNRLWSFIQDSKFDPTLHTSFSH</sequence>
<feature type="compositionally biased region" description="Polar residues" evidence="1">
    <location>
        <begin position="72"/>
        <end position="82"/>
    </location>
</feature>
<dbReference type="HOGENOM" id="CLU_1340371_0_0_1"/>
<dbReference type="InParanoid" id="A0A0D0CBS3"/>
<feature type="non-terminal residue" evidence="2">
    <location>
        <position position="1"/>
    </location>
</feature>
<dbReference type="EMBL" id="KN830295">
    <property type="protein sequence ID" value="KIK72923.1"/>
    <property type="molecule type" value="Genomic_DNA"/>
</dbReference>
<feature type="non-terminal residue" evidence="2">
    <location>
        <position position="205"/>
    </location>
</feature>